<feature type="compositionally biased region" description="Polar residues" evidence="1">
    <location>
        <begin position="38"/>
        <end position="47"/>
    </location>
</feature>
<name>A0A2V1DXL4_9PLEO</name>
<proteinExistence type="predicted"/>
<protein>
    <submittedName>
        <fullName evidence="2">Uncharacterized protein</fullName>
    </submittedName>
</protein>
<feature type="region of interest" description="Disordered" evidence="1">
    <location>
        <begin position="1"/>
        <end position="72"/>
    </location>
</feature>
<organism evidence="2 3">
    <name type="scientific">Periconia macrospinosa</name>
    <dbReference type="NCBI Taxonomy" id="97972"/>
    <lineage>
        <taxon>Eukaryota</taxon>
        <taxon>Fungi</taxon>
        <taxon>Dikarya</taxon>
        <taxon>Ascomycota</taxon>
        <taxon>Pezizomycotina</taxon>
        <taxon>Dothideomycetes</taxon>
        <taxon>Pleosporomycetidae</taxon>
        <taxon>Pleosporales</taxon>
        <taxon>Massarineae</taxon>
        <taxon>Periconiaceae</taxon>
        <taxon>Periconia</taxon>
    </lineage>
</organism>
<dbReference type="AlphaFoldDB" id="A0A2V1DXL4"/>
<evidence type="ECO:0000313" key="3">
    <source>
        <dbReference type="Proteomes" id="UP000244855"/>
    </source>
</evidence>
<evidence type="ECO:0000313" key="2">
    <source>
        <dbReference type="EMBL" id="PVI02927.1"/>
    </source>
</evidence>
<sequence length="72" mass="7869">MGLSADHLTPPGSPIEDSKAPQQYTLRFAADHDVSLPKNKSTSNLLSQRDPPLAVNTKRLSIDAGQLDRMVR</sequence>
<keyword evidence="3" id="KW-1185">Reference proteome</keyword>
<accession>A0A2V1DXL4</accession>
<reference evidence="2 3" key="1">
    <citation type="journal article" date="2018" name="Sci. Rep.">
        <title>Comparative genomics provides insights into the lifestyle and reveals functional heterogeneity of dark septate endophytic fungi.</title>
        <authorList>
            <person name="Knapp D.G."/>
            <person name="Nemeth J.B."/>
            <person name="Barry K."/>
            <person name="Hainaut M."/>
            <person name="Henrissat B."/>
            <person name="Johnson J."/>
            <person name="Kuo A."/>
            <person name="Lim J.H.P."/>
            <person name="Lipzen A."/>
            <person name="Nolan M."/>
            <person name="Ohm R.A."/>
            <person name="Tamas L."/>
            <person name="Grigoriev I.V."/>
            <person name="Spatafora J.W."/>
            <person name="Nagy L.G."/>
            <person name="Kovacs G.M."/>
        </authorList>
    </citation>
    <scope>NUCLEOTIDE SEQUENCE [LARGE SCALE GENOMIC DNA]</scope>
    <source>
        <strain evidence="2 3">DSE2036</strain>
    </source>
</reference>
<dbReference type="Proteomes" id="UP000244855">
    <property type="component" value="Unassembled WGS sequence"/>
</dbReference>
<gene>
    <name evidence="2" type="ORF">DM02DRAFT_612577</name>
</gene>
<dbReference type="EMBL" id="KZ805337">
    <property type="protein sequence ID" value="PVI02927.1"/>
    <property type="molecule type" value="Genomic_DNA"/>
</dbReference>
<evidence type="ECO:0000256" key="1">
    <source>
        <dbReference type="SAM" id="MobiDB-lite"/>
    </source>
</evidence>